<dbReference type="Gene3D" id="1.25.40.10">
    <property type="entry name" value="Tetratricopeptide repeat domain"/>
    <property type="match status" value="1"/>
</dbReference>
<feature type="domain" description="HTH luxR-type" evidence="1">
    <location>
        <begin position="700"/>
        <end position="765"/>
    </location>
</feature>
<name>A0A4Q1R1P7_9ACTN</name>
<dbReference type="PRINTS" id="PR00364">
    <property type="entry name" value="DISEASERSIST"/>
</dbReference>
<dbReference type="Gene3D" id="3.40.50.300">
    <property type="entry name" value="P-loop containing nucleotide triphosphate hydrolases"/>
    <property type="match status" value="1"/>
</dbReference>
<dbReference type="InterPro" id="IPR011990">
    <property type="entry name" value="TPR-like_helical_dom_sf"/>
</dbReference>
<gene>
    <name evidence="2" type="ORF">EST54_14685</name>
</gene>
<dbReference type="SUPFAM" id="SSF52540">
    <property type="entry name" value="P-loop containing nucleoside triphosphate hydrolases"/>
    <property type="match status" value="1"/>
</dbReference>
<dbReference type="InterPro" id="IPR016032">
    <property type="entry name" value="Sig_transdc_resp-reg_C-effctor"/>
</dbReference>
<dbReference type="EMBL" id="SDIF01000034">
    <property type="protein sequence ID" value="RXS66634.1"/>
    <property type="molecule type" value="Genomic_DNA"/>
</dbReference>
<dbReference type="PRINTS" id="PR00038">
    <property type="entry name" value="HTHLUXR"/>
</dbReference>
<dbReference type="InterPro" id="IPR036388">
    <property type="entry name" value="WH-like_DNA-bd_sf"/>
</dbReference>
<dbReference type="RefSeq" id="WP_129248064.1">
    <property type="nucleotide sequence ID" value="NZ_SDIF01000034.1"/>
</dbReference>
<dbReference type="Pfam" id="PF25872">
    <property type="entry name" value="HTH_77"/>
    <property type="match status" value="1"/>
</dbReference>
<keyword evidence="3" id="KW-1185">Reference proteome</keyword>
<dbReference type="Pfam" id="PF13401">
    <property type="entry name" value="AAA_22"/>
    <property type="match status" value="1"/>
</dbReference>
<dbReference type="GO" id="GO:0043531">
    <property type="term" value="F:ADP binding"/>
    <property type="evidence" value="ECO:0007669"/>
    <property type="project" value="InterPro"/>
</dbReference>
<dbReference type="Pfam" id="PF00196">
    <property type="entry name" value="GerE"/>
    <property type="match status" value="1"/>
</dbReference>
<organism evidence="2 3">
    <name type="scientific">Streptomyces sioyaensis</name>
    <dbReference type="NCBI Taxonomy" id="67364"/>
    <lineage>
        <taxon>Bacteria</taxon>
        <taxon>Bacillati</taxon>
        <taxon>Actinomycetota</taxon>
        <taxon>Actinomycetes</taxon>
        <taxon>Kitasatosporales</taxon>
        <taxon>Streptomycetaceae</taxon>
        <taxon>Streptomyces</taxon>
    </lineage>
</organism>
<dbReference type="GO" id="GO:0006355">
    <property type="term" value="P:regulation of DNA-templated transcription"/>
    <property type="evidence" value="ECO:0007669"/>
    <property type="project" value="InterPro"/>
</dbReference>
<dbReference type="PANTHER" id="PTHR47691:SF3">
    <property type="entry name" value="HTH-TYPE TRANSCRIPTIONAL REGULATOR RV0890C-RELATED"/>
    <property type="match status" value="1"/>
</dbReference>
<dbReference type="Gene3D" id="1.10.10.10">
    <property type="entry name" value="Winged helix-like DNA-binding domain superfamily/Winged helix DNA-binding domain"/>
    <property type="match status" value="1"/>
</dbReference>
<dbReference type="GeneID" id="95779214"/>
<dbReference type="SMART" id="SM00421">
    <property type="entry name" value="HTH_LUXR"/>
    <property type="match status" value="1"/>
</dbReference>
<dbReference type="PANTHER" id="PTHR47691">
    <property type="entry name" value="REGULATOR-RELATED"/>
    <property type="match status" value="1"/>
</dbReference>
<comment type="caution">
    <text evidence="2">The sequence shown here is derived from an EMBL/GenBank/DDBJ whole genome shotgun (WGS) entry which is preliminary data.</text>
</comment>
<dbReference type="AlphaFoldDB" id="A0A4Q1R1P7"/>
<dbReference type="InterPro" id="IPR000792">
    <property type="entry name" value="Tscrpt_reg_LuxR_C"/>
</dbReference>
<dbReference type="InterPro" id="IPR058852">
    <property type="entry name" value="HTH_77"/>
</dbReference>
<reference evidence="2 3" key="1">
    <citation type="submission" date="2019-01" db="EMBL/GenBank/DDBJ databases">
        <title>Draft genome sequences of the type strain Streptomyces sioyaensis DSM 40032 and its novel strain, TM32, a thermotolerant antibiotics-producing actinobacterium.</title>
        <authorList>
            <person name="Nakaew N."/>
            <person name="Lumyong S."/>
            <person name="Sloan W.T."/>
            <person name="Sungthong R."/>
        </authorList>
    </citation>
    <scope>NUCLEOTIDE SEQUENCE [LARGE SCALE GENOMIC DNA]</scope>
    <source>
        <strain evidence="2 3">DSM 40032</strain>
    </source>
</reference>
<dbReference type="InterPro" id="IPR049945">
    <property type="entry name" value="AAA_22"/>
</dbReference>
<evidence type="ECO:0000313" key="3">
    <source>
        <dbReference type="Proteomes" id="UP000289482"/>
    </source>
</evidence>
<dbReference type="CDD" id="cd06170">
    <property type="entry name" value="LuxR_C_like"/>
    <property type="match status" value="1"/>
</dbReference>
<dbReference type="SUPFAM" id="SSF46894">
    <property type="entry name" value="C-terminal effector domain of the bipartite response regulators"/>
    <property type="match status" value="1"/>
</dbReference>
<dbReference type="InterPro" id="IPR027417">
    <property type="entry name" value="P-loop_NTPase"/>
</dbReference>
<protein>
    <submittedName>
        <fullName evidence="2">LuxR family transcriptional regulator</fullName>
    </submittedName>
</protein>
<proteinExistence type="predicted"/>
<evidence type="ECO:0000259" key="1">
    <source>
        <dbReference type="PROSITE" id="PS50043"/>
    </source>
</evidence>
<sequence length="775" mass="83785">MGGRVWEAGVLPAEVTRFIGRRREMSQARALMSRGRLVTLTGPGGIGKTRLALRVAAEVRRSFPGGVWLVELAALEDGEQLAQTVAARLRLGNEAIRDPLATLVDHVADQRLLLVLDNCEHVLDDCAALVGTVLRAAPDVQVLTTSRQMLGVGGECVFPVPPMVLSGDGAPPELCEAVALFADRAAAVRPDFELTVSKAAVVDEICRRLDGVPLAIELAAAQLRALSAEEILSRLDDRFRMLTAGSRAALPRQRTLRAAIDWSHDLCTSQERLLWSRLSVFSGGFDLDAVDQVCSGTGIERGQVLGVLVGLVDKSVLACEERGSRMRYWLLDTLRQYGREQLAASGEEHALRERHRDYYRTVAEQAEAEWFGPDQMGWFTRLRMEHHNFRSALEFCADEPGAADTALGLAASMWIHRLGFGSFNEGRQWLGRALARDEEPSPVRVKALFVDGLLAVLQGDIDAAQARVEHCRALLPALGDDPDLSRATVTLDGLVALFQGDFPRAVSLLEDALARHQAADDAGNAAVTSFMLATACVNLDDPAATVHAERCLALCEAHGAQWSRTHALWVLGLDHFRCGRHRRAGTLIRHALRDKPLSYDQWGVAQCLEVLGWCAAAAGLGERAATLVGAAEATWEVAGSALTGLGHLQAGHEQCTSALRAELGDAAFAAAVRAGKQLTLEQSVAYAWEESGTPGPPPAPQEAPVQLTRRERQVAELVAEGRTNKEIAAKLTISRRTAEGHVEHILTKLGFTSRAQIAAWAARNDTGDQIGDHAV</sequence>
<dbReference type="GO" id="GO:0003677">
    <property type="term" value="F:DNA binding"/>
    <property type="evidence" value="ECO:0007669"/>
    <property type="project" value="InterPro"/>
</dbReference>
<dbReference type="Proteomes" id="UP000289482">
    <property type="component" value="Unassembled WGS sequence"/>
</dbReference>
<accession>A0A4Q1R1P7</accession>
<dbReference type="SUPFAM" id="SSF48452">
    <property type="entry name" value="TPR-like"/>
    <property type="match status" value="1"/>
</dbReference>
<dbReference type="PROSITE" id="PS50043">
    <property type="entry name" value="HTH_LUXR_2"/>
    <property type="match status" value="1"/>
</dbReference>
<evidence type="ECO:0000313" key="2">
    <source>
        <dbReference type="EMBL" id="RXS66634.1"/>
    </source>
</evidence>